<evidence type="ECO:0000256" key="2">
    <source>
        <dbReference type="SAM" id="Phobius"/>
    </source>
</evidence>
<proteinExistence type="predicted"/>
<protein>
    <submittedName>
        <fullName evidence="3">Uncharacterized protein</fullName>
    </submittedName>
</protein>
<reference evidence="3 4" key="1">
    <citation type="submission" date="2014-12" db="EMBL/GenBank/DDBJ databases">
        <title>Whole genome sequencing of Sphingobium xenophagum OW59.</title>
        <authorList>
            <person name="Ohta Y."/>
            <person name="Nishi S."/>
            <person name="Hatada Y."/>
        </authorList>
    </citation>
    <scope>NUCLEOTIDE SEQUENCE [LARGE SCALE GENOMIC DNA]</scope>
    <source>
        <strain evidence="3 4">OW59</strain>
    </source>
</reference>
<evidence type="ECO:0000313" key="3">
    <source>
        <dbReference type="EMBL" id="GBH33095.1"/>
    </source>
</evidence>
<keyword evidence="4" id="KW-1185">Reference proteome</keyword>
<sequence>MLLPDAMHDTARLIIESFLDLKDQLSAARGIQSLLHVHIGLVVFAVAALLLRRMLAYMPLLVVVVIQAANETMDWLIKPGFRLSDSLFDSVNTLVWPSLLTLMIVYHRRRLAALTPPRRPGQSVPPRPLQSVPRKSSDDDVREAIKSMLRGMDC</sequence>
<keyword evidence="2" id="KW-0812">Transmembrane</keyword>
<name>A0A401J907_SPHXE</name>
<organism evidence="3 4">
    <name type="scientific">Sphingobium xenophagum</name>
    <dbReference type="NCBI Taxonomy" id="121428"/>
    <lineage>
        <taxon>Bacteria</taxon>
        <taxon>Pseudomonadati</taxon>
        <taxon>Pseudomonadota</taxon>
        <taxon>Alphaproteobacteria</taxon>
        <taxon>Sphingomonadales</taxon>
        <taxon>Sphingomonadaceae</taxon>
        <taxon>Sphingobium</taxon>
    </lineage>
</organism>
<comment type="caution">
    <text evidence="3">The sequence shown here is derived from an EMBL/GenBank/DDBJ whole genome shotgun (WGS) entry which is preliminary data.</text>
</comment>
<feature type="transmembrane region" description="Helical" evidence="2">
    <location>
        <begin position="31"/>
        <end position="51"/>
    </location>
</feature>
<evidence type="ECO:0000313" key="4">
    <source>
        <dbReference type="Proteomes" id="UP000290975"/>
    </source>
</evidence>
<keyword evidence="2" id="KW-1133">Transmembrane helix</keyword>
<accession>A0A401J907</accession>
<keyword evidence="2" id="KW-0472">Membrane</keyword>
<dbReference type="EMBL" id="BBQY01000068">
    <property type="protein sequence ID" value="GBH33095.1"/>
    <property type="molecule type" value="Genomic_DNA"/>
</dbReference>
<dbReference type="AlphaFoldDB" id="A0A401J907"/>
<dbReference type="Proteomes" id="UP000290975">
    <property type="component" value="Unassembled WGS sequence"/>
</dbReference>
<feature type="region of interest" description="Disordered" evidence="1">
    <location>
        <begin position="116"/>
        <end position="140"/>
    </location>
</feature>
<feature type="compositionally biased region" description="Pro residues" evidence="1">
    <location>
        <begin position="117"/>
        <end position="128"/>
    </location>
</feature>
<gene>
    <name evidence="3" type="ORF">MBESOW_P4257</name>
</gene>
<evidence type="ECO:0000256" key="1">
    <source>
        <dbReference type="SAM" id="MobiDB-lite"/>
    </source>
</evidence>